<dbReference type="OrthoDB" id="21617at2759"/>
<sequence length="296" mass="33156">MFRTRKSTNKSQTSKGPPLSPSSRRMDQSTLQGLLERLRSSTAYANTLAGTQAPEHSNSSGSSTLSPAPSSREPQPHIVLDSQTDSSGVSSRISSLLSRLRPQTLQGPDTELSESRVPESKAIEHASETMVIDSITDNESLDIAQHMPNVNYRSLTYVESLSRVEELLKDPHAADALLDLKKTQDEMEKKLWDGRKALKLKHEEKVHAAKTTARIVTGSERLDEKEVQRLIDELRKSELEYDLKHVFPAWDALVHKQQAVMERLGVPAMLPSTDPTERARQQRIIRVMEQGLMEES</sequence>
<evidence type="ECO:0000313" key="3">
    <source>
        <dbReference type="Proteomes" id="UP000054248"/>
    </source>
</evidence>
<dbReference type="EMBL" id="KN823014">
    <property type="protein sequence ID" value="KIO27123.1"/>
    <property type="molecule type" value="Genomic_DNA"/>
</dbReference>
<dbReference type="STRING" id="1051891.A0A0C3L0C6"/>
<feature type="region of interest" description="Disordered" evidence="1">
    <location>
        <begin position="1"/>
        <end position="118"/>
    </location>
</feature>
<keyword evidence="3" id="KW-1185">Reference proteome</keyword>
<proteinExistence type="predicted"/>
<accession>A0A0C3L0C6</accession>
<feature type="compositionally biased region" description="Polar residues" evidence="1">
    <location>
        <begin position="40"/>
        <end position="56"/>
    </location>
</feature>
<dbReference type="Proteomes" id="UP000054248">
    <property type="component" value="Unassembled WGS sequence"/>
</dbReference>
<organism evidence="2 3">
    <name type="scientific">Tulasnella calospora MUT 4182</name>
    <dbReference type="NCBI Taxonomy" id="1051891"/>
    <lineage>
        <taxon>Eukaryota</taxon>
        <taxon>Fungi</taxon>
        <taxon>Dikarya</taxon>
        <taxon>Basidiomycota</taxon>
        <taxon>Agaricomycotina</taxon>
        <taxon>Agaricomycetes</taxon>
        <taxon>Cantharellales</taxon>
        <taxon>Tulasnellaceae</taxon>
        <taxon>Tulasnella</taxon>
    </lineage>
</organism>
<reference evidence="3" key="2">
    <citation type="submission" date="2015-01" db="EMBL/GenBank/DDBJ databases">
        <title>Evolutionary Origins and Diversification of the Mycorrhizal Mutualists.</title>
        <authorList>
            <consortium name="DOE Joint Genome Institute"/>
            <consortium name="Mycorrhizal Genomics Consortium"/>
            <person name="Kohler A."/>
            <person name="Kuo A."/>
            <person name="Nagy L.G."/>
            <person name="Floudas D."/>
            <person name="Copeland A."/>
            <person name="Barry K.W."/>
            <person name="Cichocki N."/>
            <person name="Veneault-Fourrey C."/>
            <person name="LaButti K."/>
            <person name="Lindquist E.A."/>
            <person name="Lipzen A."/>
            <person name="Lundell T."/>
            <person name="Morin E."/>
            <person name="Murat C."/>
            <person name="Riley R."/>
            <person name="Ohm R."/>
            <person name="Sun H."/>
            <person name="Tunlid A."/>
            <person name="Henrissat B."/>
            <person name="Grigoriev I.V."/>
            <person name="Hibbett D.S."/>
            <person name="Martin F."/>
        </authorList>
    </citation>
    <scope>NUCLEOTIDE SEQUENCE [LARGE SCALE GENOMIC DNA]</scope>
    <source>
        <strain evidence="3">MUT 4182</strain>
    </source>
</reference>
<gene>
    <name evidence="2" type="ORF">M407DRAFT_23662</name>
</gene>
<feature type="compositionally biased region" description="Low complexity" evidence="1">
    <location>
        <begin position="86"/>
        <end position="101"/>
    </location>
</feature>
<dbReference type="HOGENOM" id="CLU_074421_0_0_1"/>
<name>A0A0C3L0C6_9AGAM</name>
<evidence type="ECO:0000313" key="2">
    <source>
        <dbReference type="EMBL" id="KIO27123.1"/>
    </source>
</evidence>
<dbReference type="AlphaFoldDB" id="A0A0C3L0C6"/>
<protein>
    <submittedName>
        <fullName evidence="2">Uncharacterized protein</fullName>
    </submittedName>
</protein>
<reference evidence="2 3" key="1">
    <citation type="submission" date="2014-04" db="EMBL/GenBank/DDBJ databases">
        <authorList>
            <consortium name="DOE Joint Genome Institute"/>
            <person name="Kuo A."/>
            <person name="Girlanda M."/>
            <person name="Perotto S."/>
            <person name="Kohler A."/>
            <person name="Nagy L.G."/>
            <person name="Floudas D."/>
            <person name="Copeland A."/>
            <person name="Barry K.W."/>
            <person name="Cichocki N."/>
            <person name="Veneault-Fourrey C."/>
            <person name="LaButti K."/>
            <person name="Lindquist E.A."/>
            <person name="Lipzen A."/>
            <person name="Lundell T."/>
            <person name="Morin E."/>
            <person name="Murat C."/>
            <person name="Sun H."/>
            <person name="Tunlid A."/>
            <person name="Henrissat B."/>
            <person name="Grigoriev I.V."/>
            <person name="Hibbett D.S."/>
            <person name="Martin F."/>
            <person name="Nordberg H.P."/>
            <person name="Cantor M.N."/>
            <person name="Hua S.X."/>
        </authorList>
    </citation>
    <scope>NUCLEOTIDE SEQUENCE [LARGE SCALE GENOMIC DNA]</scope>
    <source>
        <strain evidence="2 3">MUT 4182</strain>
    </source>
</reference>
<feature type="compositionally biased region" description="Low complexity" evidence="1">
    <location>
        <begin position="57"/>
        <end position="71"/>
    </location>
</feature>
<evidence type="ECO:0000256" key="1">
    <source>
        <dbReference type="SAM" id="MobiDB-lite"/>
    </source>
</evidence>